<name>A0ABQ9ZNU9_9CRUS</name>
<protein>
    <submittedName>
        <fullName evidence="1">Uncharacterized protein</fullName>
    </submittedName>
</protein>
<gene>
    <name evidence="1" type="ORF">OUZ56_026876</name>
</gene>
<dbReference type="Proteomes" id="UP001234178">
    <property type="component" value="Unassembled WGS sequence"/>
</dbReference>
<evidence type="ECO:0000313" key="2">
    <source>
        <dbReference type="Proteomes" id="UP001234178"/>
    </source>
</evidence>
<sequence>MCRLLQSNVVCNRAWKQTHGCVCRTMKDKSRRLPAQLSPQRRKDLPLRLSTGRNSKATGDIIGYVTSNKTVAKDTQKELIFSPFRLACFLSTSPPPHPAVIVVNKRKTNIRWNRGVEDTFLIF</sequence>
<reference evidence="1 2" key="1">
    <citation type="journal article" date="2023" name="Nucleic Acids Res.">
        <title>The hologenome of Daphnia magna reveals possible DNA methylation and microbiome-mediated evolution of the host genome.</title>
        <authorList>
            <person name="Chaturvedi A."/>
            <person name="Li X."/>
            <person name="Dhandapani V."/>
            <person name="Marshall H."/>
            <person name="Kissane S."/>
            <person name="Cuenca-Cambronero M."/>
            <person name="Asole G."/>
            <person name="Calvet F."/>
            <person name="Ruiz-Romero M."/>
            <person name="Marangio P."/>
            <person name="Guigo R."/>
            <person name="Rago D."/>
            <person name="Mirbahai L."/>
            <person name="Eastwood N."/>
            <person name="Colbourne J.K."/>
            <person name="Zhou J."/>
            <person name="Mallon E."/>
            <person name="Orsini L."/>
        </authorList>
    </citation>
    <scope>NUCLEOTIDE SEQUENCE [LARGE SCALE GENOMIC DNA]</scope>
    <source>
        <strain evidence="1">LRV0_1</strain>
    </source>
</reference>
<dbReference type="EMBL" id="JAOYFB010000004">
    <property type="protein sequence ID" value="KAK4014351.1"/>
    <property type="molecule type" value="Genomic_DNA"/>
</dbReference>
<keyword evidence="2" id="KW-1185">Reference proteome</keyword>
<organism evidence="1 2">
    <name type="scientific">Daphnia magna</name>
    <dbReference type="NCBI Taxonomy" id="35525"/>
    <lineage>
        <taxon>Eukaryota</taxon>
        <taxon>Metazoa</taxon>
        <taxon>Ecdysozoa</taxon>
        <taxon>Arthropoda</taxon>
        <taxon>Crustacea</taxon>
        <taxon>Branchiopoda</taxon>
        <taxon>Diplostraca</taxon>
        <taxon>Cladocera</taxon>
        <taxon>Anomopoda</taxon>
        <taxon>Daphniidae</taxon>
        <taxon>Daphnia</taxon>
    </lineage>
</organism>
<comment type="caution">
    <text evidence="1">The sequence shown here is derived from an EMBL/GenBank/DDBJ whole genome shotgun (WGS) entry which is preliminary data.</text>
</comment>
<evidence type="ECO:0000313" key="1">
    <source>
        <dbReference type="EMBL" id="KAK4014351.1"/>
    </source>
</evidence>
<proteinExistence type="predicted"/>
<accession>A0ABQ9ZNU9</accession>